<dbReference type="PROSITE" id="PS51379">
    <property type="entry name" value="4FE4S_FER_2"/>
    <property type="match status" value="1"/>
</dbReference>
<accession>A0ABQ6J6G3</accession>
<organism evidence="2 3">
    <name type="scientific">Shewanella glacialipiscicola</name>
    <dbReference type="NCBI Taxonomy" id="614069"/>
    <lineage>
        <taxon>Bacteria</taxon>
        <taxon>Pseudomonadati</taxon>
        <taxon>Pseudomonadota</taxon>
        <taxon>Gammaproteobacteria</taxon>
        <taxon>Alteromonadales</taxon>
        <taxon>Shewanellaceae</taxon>
        <taxon>Shewanella</taxon>
    </lineage>
</organism>
<keyword evidence="3" id="KW-1185">Reference proteome</keyword>
<proteinExistence type="predicted"/>
<evidence type="ECO:0000259" key="1">
    <source>
        <dbReference type="PROSITE" id="PS51379"/>
    </source>
</evidence>
<dbReference type="EMBL" id="BSUY01000001">
    <property type="protein sequence ID" value="GMA83726.1"/>
    <property type="molecule type" value="Genomic_DNA"/>
</dbReference>
<protein>
    <recommendedName>
        <fullName evidence="1">4Fe-4S ferredoxin-type domain-containing protein</fullName>
    </recommendedName>
</protein>
<gene>
    <name evidence="2" type="ORF">GCM10025855_32590</name>
</gene>
<dbReference type="SUPFAM" id="SSF54862">
    <property type="entry name" value="4Fe-4S ferredoxins"/>
    <property type="match status" value="1"/>
</dbReference>
<reference evidence="3" key="1">
    <citation type="journal article" date="2019" name="Int. J. Syst. Evol. Microbiol.">
        <title>The Global Catalogue of Microorganisms (GCM) 10K type strain sequencing project: providing services to taxonomists for standard genome sequencing and annotation.</title>
        <authorList>
            <consortium name="The Broad Institute Genomics Platform"/>
            <consortium name="The Broad Institute Genome Sequencing Center for Infectious Disease"/>
            <person name="Wu L."/>
            <person name="Ma J."/>
        </authorList>
    </citation>
    <scope>NUCLEOTIDE SEQUENCE [LARGE SCALE GENOMIC DNA]</scope>
    <source>
        <strain evidence="3">NBRC 102030</strain>
    </source>
</reference>
<name>A0ABQ6J6G3_9GAMM</name>
<evidence type="ECO:0000313" key="2">
    <source>
        <dbReference type="EMBL" id="GMA83726.1"/>
    </source>
</evidence>
<evidence type="ECO:0000313" key="3">
    <source>
        <dbReference type="Proteomes" id="UP001157046"/>
    </source>
</evidence>
<comment type="caution">
    <text evidence="2">The sequence shown here is derived from an EMBL/GenBank/DDBJ whole genome shotgun (WGS) entry which is preliminary data.</text>
</comment>
<dbReference type="Proteomes" id="UP001157046">
    <property type="component" value="Unassembled WGS sequence"/>
</dbReference>
<sequence>MTSHNQEALKQTRQQVLAQTQMLQNLIPPTVSYTTEGNVLIIGPEDLARLAADKLSTMTQRVILANEAITNQDEDHLERVMAAATDVESYYNKLIGVKGFLGQFQVSVEHENGAAELSVVSIRKPHFDIVLDLSSTACLNLEMLPPGYFYVGQDAAKLDDALAQIPDFIGQFDKPRYVKINADLCAHDRNGINGCNRCLNFCPADAISSVAKKLK</sequence>
<feature type="domain" description="4Fe-4S ferredoxin-type" evidence="1">
    <location>
        <begin position="183"/>
        <end position="212"/>
    </location>
</feature>
<dbReference type="InterPro" id="IPR017896">
    <property type="entry name" value="4Fe4S_Fe-S-bd"/>
</dbReference>